<comment type="caution">
    <text evidence="4">The sequence shown here is derived from an EMBL/GenBank/DDBJ whole genome shotgun (WGS) entry which is preliminary data.</text>
</comment>
<dbReference type="PANTHER" id="PTHR23054">
    <property type="entry name" value="TERNARY COMPLEX FACTOR MIP1, LEUCINE-ZIPPER-RELATED"/>
    <property type="match status" value="1"/>
</dbReference>
<evidence type="ECO:0008006" key="6">
    <source>
        <dbReference type="Google" id="ProtNLM"/>
    </source>
</evidence>
<sequence>MPDFFTFKHRSSIKSHQLRFTSFNANAKSPPLQKLQSRIGSAFQKPKPIFKLSISDIAFNACFSVKFSTLWRLSLSLVLATMSEKYWRGGSIFKPLMLKVARVSRHKRSNSDPVERKAGEDKMDNIQEASHGFKPKDLGELKDSDEVKKKKTSNAEVQNSLVQEILQLQDSLEDQFVVRHAFETALSYRPFSLDTMTDKSIPKDAKELIKEIAVLELEVKYLEQYILSLYRKTFDERMNSASEAQEGKFSEASQYDITSEKVNSGIQISNSASCRYSSNDPPKKCNDNWQPQELLDAGIRRSHSSLSHHSACSIRASSPLKSLDKAVDSYHSLPLSMLEIALNSFSNMWVPMFSLQQAPADTSGGVSLAEHLGTSVSDHVLETPNWLSEEIIKCISDIYCELADPPLMIHDCPFSPISYSSSLDIVSSRVQADIWSPQCGNFSTFNSHFDNPFSIGVSKEFSGPYCTLAKVEKICRDDKKLKDIEPKLQYYRSLINRLEEVDPRRMKHEQKLAFWINVHNALVMHAYLVYGIPKNNLKRQSLLLKAAYSIGGQTINIDMIQSYILGCRMPRPGQWLRFLFSSKAKFKVGDARKAYTIEHPEPRLHFALCSGCYSDAVVRIYTPKRVFQDLETAKEEYIQSNFSINKEQKIMLPKIVDSFAKDSDMCQAGLLEMIEHILPDSLKKNIQQCQNKRSGKSIEWIPHNFAFRFLLSKELA</sequence>
<gene>
    <name evidence="4" type="ORF">WN944_028931</name>
</gene>
<dbReference type="PANTHER" id="PTHR23054:SF20">
    <property type="entry name" value="DUF547 DOMAIN-CONTAINING PROTEIN"/>
    <property type="match status" value="1"/>
</dbReference>
<dbReference type="Pfam" id="PF14389">
    <property type="entry name" value="Lzipper-MIP1"/>
    <property type="match status" value="1"/>
</dbReference>
<dbReference type="InterPro" id="IPR025757">
    <property type="entry name" value="MIP1_Leuzipper"/>
</dbReference>
<name>A0AAP0Q9G0_9ROSI</name>
<evidence type="ECO:0000313" key="4">
    <source>
        <dbReference type="EMBL" id="KAK9176912.1"/>
    </source>
</evidence>
<feature type="domain" description="Ternary complex factor MIP1 leucine-zipper" evidence="3">
    <location>
        <begin position="155"/>
        <end position="236"/>
    </location>
</feature>
<feature type="domain" description="DUF547" evidence="2">
    <location>
        <begin position="504"/>
        <end position="638"/>
    </location>
</feature>
<feature type="compositionally biased region" description="Basic and acidic residues" evidence="1">
    <location>
        <begin position="109"/>
        <end position="125"/>
    </location>
</feature>
<organism evidence="4 5">
    <name type="scientific">Citrus x changshan-huyou</name>
    <dbReference type="NCBI Taxonomy" id="2935761"/>
    <lineage>
        <taxon>Eukaryota</taxon>
        <taxon>Viridiplantae</taxon>
        <taxon>Streptophyta</taxon>
        <taxon>Embryophyta</taxon>
        <taxon>Tracheophyta</taxon>
        <taxon>Spermatophyta</taxon>
        <taxon>Magnoliopsida</taxon>
        <taxon>eudicotyledons</taxon>
        <taxon>Gunneridae</taxon>
        <taxon>Pentapetalae</taxon>
        <taxon>rosids</taxon>
        <taxon>malvids</taxon>
        <taxon>Sapindales</taxon>
        <taxon>Rutaceae</taxon>
        <taxon>Aurantioideae</taxon>
        <taxon>Citrus</taxon>
    </lineage>
</organism>
<dbReference type="InterPro" id="IPR006869">
    <property type="entry name" value="DUF547"/>
</dbReference>
<feature type="region of interest" description="Disordered" evidence="1">
    <location>
        <begin position="107"/>
        <end position="152"/>
    </location>
</feature>
<dbReference type="Pfam" id="PF04784">
    <property type="entry name" value="DUF547"/>
    <property type="match status" value="1"/>
</dbReference>
<dbReference type="Proteomes" id="UP001428341">
    <property type="component" value="Unassembled WGS sequence"/>
</dbReference>
<evidence type="ECO:0000313" key="5">
    <source>
        <dbReference type="Proteomes" id="UP001428341"/>
    </source>
</evidence>
<keyword evidence="5" id="KW-1185">Reference proteome</keyword>
<protein>
    <recommendedName>
        <fullName evidence="6">Electron transporter</fullName>
    </recommendedName>
</protein>
<dbReference type="EMBL" id="JBCGBO010000025">
    <property type="protein sequence ID" value="KAK9176912.1"/>
    <property type="molecule type" value="Genomic_DNA"/>
</dbReference>
<proteinExistence type="predicted"/>
<evidence type="ECO:0000259" key="2">
    <source>
        <dbReference type="Pfam" id="PF04784"/>
    </source>
</evidence>
<reference evidence="4 5" key="1">
    <citation type="submission" date="2024-05" db="EMBL/GenBank/DDBJ databases">
        <title>Haplotype-resolved chromosome-level genome assembly of Huyou (Citrus changshanensis).</title>
        <authorList>
            <person name="Miao C."/>
            <person name="Chen W."/>
            <person name="Wu Y."/>
            <person name="Wang L."/>
            <person name="Zhao S."/>
            <person name="Grierson D."/>
            <person name="Xu C."/>
            <person name="Chen K."/>
        </authorList>
    </citation>
    <scope>NUCLEOTIDE SEQUENCE [LARGE SCALE GENOMIC DNA]</scope>
    <source>
        <strain evidence="4">01-14</strain>
        <tissue evidence="4">Leaf</tissue>
    </source>
</reference>
<feature type="compositionally biased region" description="Basic and acidic residues" evidence="1">
    <location>
        <begin position="134"/>
        <end position="148"/>
    </location>
</feature>
<evidence type="ECO:0000256" key="1">
    <source>
        <dbReference type="SAM" id="MobiDB-lite"/>
    </source>
</evidence>
<dbReference type="AlphaFoldDB" id="A0AAP0Q9G0"/>
<evidence type="ECO:0000259" key="3">
    <source>
        <dbReference type="Pfam" id="PF14389"/>
    </source>
</evidence>
<accession>A0AAP0Q9G0</accession>